<dbReference type="STRING" id="1573173.A0A162NJB9"/>
<gene>
    <name evidence="3" type="ORF">CI238_11697</name>
</gene>
<organism evidence="3 4">
    <name type="scientific">Colletotrichum incanum</name>
    <name type="common">Soybean anthracnose fungus</name>
    <dbReference type="NCBI Taxonomy" id="1573173"/>
    <lineage>
        <taxon>Eukaryota</taxon>
        <taxon>Fungi</taxon>
        <taxon>Dikarya</taxon>
        <taxon>Ascomycota</taxon>
        <taxon>Pezizomycotina</taxon>
        <taxon>Sordariomycetes</taxon>
        <taxon>Hypocreomycetidae</taxon>
        <taxon>Glomerellales</taxon>
        <taxon>Glomerellaceae</taxon>
        <taxon>Colletotrichum</taxon>
        <taxon>Colletotrichum spaethianum species complex</taxon>
    </lineage>
</organism>
<protein>
    <submittedName>
        <fullName evidence="3">Short-chain dehydrogenase</fullName>
    </submittedName>
</protein>
<comment type="caution">
    <text evidence="3">The sequence shown here is derived from an EMBL/GenBank/DDBJ whole genome shotgun (WGS) entry which is preliminary data.</text>
</comment>
<name>A0A162NJB9_COLIC</name>
<keyword evidence="2" id="KW-0560">Oxidoreductase</keyword>
<dbReference type="EMBL" id="LFIW01000548">
    <property type="protein sequence ID" value="KZL85998.1"/>
    <property type="molecule type" value="Genomic_DNA"/>
</dbReference>
<dbReference type="CDD" id="cd05327">
    <property type="entry name" value="retinol-DH_like_SDR_c_like"/>
    <property type="match status" value="1"/>
</dbReference>
<dbReference type="GO" id="GO:0016491">
    <property type="term" value="F:oxidoreductase activity"/>
    <property type="evidence" value="ECO:0007669"/>
    <property type="project" value="UniProtKB-KW"/>
</dbReference>
<dbReference type="Proteomes" id="UP000076584">
    <property type="component" value="Unassembled WGS sequence"/>
</dbReference>
<dbReference type="SUPFAM" id="SSF51735">
    <property type="entry name" value="NAD(P)-binding Rossmann-fold domains"/>
    <property type="match status" value="1"/>
</dbReference>
<reference evidence="3 4" key="1">
    <citation type="submission" date="2015-06" db="EMBL/GenBank/DDBJ databases">
        <title>Survival trade-offs in plant roots during colonization by closely related pathogenic and mutualistic fungi.</title>
        <authorList>
            <person name="Hacquard S."/>
            <person name="Kracher B."/>
            <person name="Hiruma K."/>
            <person name="Weinman A."/>
            <person name="Muench P."/>
            <person name="Garrido Oter R."/>
            <person name="Ver Loren van Themaat E."/>
            <person name="Dallerey J.-F."/>
            <person name="Damm U."/>
            <person name="Henrissat B."/>
            <person name="Lespinet O."/>
            <person name="Thon M."/>
            <person name="Kemen E."/>
            <person name="McHardy A.C."/>
            <person name="Schulze-Lefert P."/>
            <person name="O'Connell R.J."/>
        </authorList>
    </citation>
    <scope>NUCLEOTIDE SEQUENCE [LARGE SCALE GENOMIC DNA]</scope>
    <source>
        <strain evidence="3 4">MAFF 238704</strain>
    </source>
</reference>
<comment type="similarity">
    <text evidence="1">Belongs to the short-chain dehydrogenases/reductases (SDR) family.</text>
</comment>
<evidence type="ECO:0000313" key="3">
    <source>
        <dbReference type="EMBL" id="KZL85998.1"/>
    </source>
</evidence>
<dbReference type="PRINTS" id="PR00081">
    <property type="entry name" value="GDHRDH"/>
</dbReference>
<dbReference type="PANTHER" id="PTHR24320:SF272">
    <property type="entry name" value="NAD(P)-BINDING ROSSMANN-FOLD SUPERFAMILY PROTEIN"/>
    <property type="match status" value="1"/>
</dbReference>
<accession>A0A162NJB9</accession>
<evidence type="ECO:0000256" key="2">
    <source>
        <dbReference type="ARBA" id="ARBA00023002"/>
    </source>
</evidence>
<dbReference type="InterPro" id="IPR036291">
    <property type="entry name" value="NAD(P)-bd_dom_sf"/>
</dbReference>
<dbReference type="AlphaFoldDB" id="A0A162NJB9"/>
<dbReference type="InterPro" id="IPR002347">
    <property type="entry name" value="SDR_fam"/>
</dbReference>
<evidence type="ECO:0000256" key="1">
    <source>
        <dbReference type="ARBA" id="ARBA00006484"/>
    </source>
</evidence>
<dbReference type="Gene3D" id="3.40.50.720">
    <property type="entry name" value="NAD(P)-binding Rossmann-like Domain"/>
    <property type="match status" value="1"/>
</dbReference>
<sequence>MPPFSILCLHKALTPAFTSRTRSIYQYASISKPSSYRYHHSSFNTMSRLAPYAEQHKHITGPGDARPTAIQVVEDQGLVGKWAGKVAIVTGCSPGGLGPETARALHVTGADVYITVRDVAKGEEVAKDILSDGKPGKVEVIKLDLGSLESVRQGAKEFLSKSDKLNVLINNAGVMACPKGKTVDGFETQFGTNHLGHFLLFQLLKPTLLASSTPEFNSRVVSVSSSGHRQGRIQFEDFNFDHTVEYQPWAAYGQAKLANILFANELDRRYGSKGLHALSLMPGGIRTPLQRHTPELSKVLEDPEIARWMKTPEQGAATSVWAAVAKEWEGKGGKYLDDVAEAEEVSPEGWAARPGYAPSAYDPPTEKRLWTESLKLVGLEDDA</sequence>
<dbReference type="PANTHER" id="PTHR24320">
    <property type="entry name" value="RETINOL DEHYDROGENASE"/>
    <property type="match status" value="1"/>
</dbReference>
<keyword evidence="4" id="KW-1185">Reference proteome</keyword>
<dbReference type="Pfam" id="PF00106">
    <property type="entry name" value="adh_short"/>
    <property type="match status" value="1"/>
</dbReference>
<evidence type="ECO:0000313" key="4">
    <source>
        <dbReference type="Proteomes" id="UP000076584"/>
    </source>
</evidence>
<proteinExistence type="inferred from homology"/>